<dbReference type="Pfam" id="PF07690">
    <property type="entry name" value="MFS_1"/>
    <property type="match status" value="1"/>
</dbReference>
<keyword evidence="3 6" id="KW-0812">Transmembrane</keyword>
<dbReference type="InterPro" id="IPR036259">
    <property type="entry name" value="MFS_trans_sf"/>
</dbReference>
<feature type="transmembrane region" description="Helical" evidence="6">
    <location>
        <begin position="242"/>
        <end position="261"/>
    </location>
</feature>
<keyword evidence="4 6" id="KW-1133">Transmembrane helix</keyword>
<evidence type="ECO:0000313" key="7">
    <source>
        <dbReference type="EMBL" id="EQD47464.1"/>
    </source>
</evidence>
<evidence type="ECO:0000256" key="6">
    <source>
        <dbReference type="SAM" id="Phobius"/>
    </source>
</evidence>
<reference evidence="7" key="2">
    <citation type="journal article" date="2014" name="ISME J.">
        <title>Microbial stratification in low pH oxic and suboxic macroscopic growths along an acid mine drainage.</title>
        <authorList>
            <person name="Mendez-Garcia C."/>
            <person name="Mesa V."/>
            <person name="Sprenger R.R."/>
            <person name="Richter M."/>
            <person name="Diez M.S."/>
            <person name="Solano J."/>
            <person name="Bargiela R."/>
            <person name="Golyshina O.V."/>
            <person name="Manteca A."/>
            <person name="Ramos J.L."/>
            <person name="Gallego J.R."/>
            <person name="Llorente I."/>
            <person name="Martins Dos Santos V.A."/>
            <person name="Jensen O.N."/>
            <person name="Pelaez A.I."/>
            <person name="Sanchez J."/>
            <person name="Ferrer M."/>
        </authorList>
    </citation>
    <scope>NUCLEOTIDE SEQUENCE</scope>
</reference>
<comment type="subcellular location">
    <subcellularLocation>
        <location evidence="1">Cell membrane</location>
        <topology evidence="1">Multi-pass membrane protein</topology>
    </subcellularLocation>
</comment>
<keyword evidence="5 6" id="KW-0472">Membrane</keyword>
<dbReference type="AlphaFoldDB" id="T1B3Q7"/>
<proteinExistence type="predicted"/>
<dbReference type="Gene3D" id="1.20.1250.20">
    <property type="entry name" value="MFS general substrate transporter like domains"/>
    <property type="match status" value="2"/>
</dbReference>
<dbReference type="GO" id="GO:0022857">
    <property type="term" value="F:transmembrane transporter activity"/>
    <property type="evidence" value="ECO:0007669"/>
    <property type="project" value="InterPro"/>
</dbReference>
<comment type="caution">
    <text evidence="7">The sequence shown here is derived from an EMBL/GenBank/DDBJ whole genome shotgun (WGS) entry which is preliminary data.</text>
</comment>
<feature type="transmembrane region" description="Helical" evidence="6">
    <location>
        <begin position="291"/>
        <end position="313"/>
    </location>
</feature>
<protein>
    <submittedName>
        <fullName evidence="7">Major facilitator transporter</fullName>
    </submittedName>
</protein>
<gene>
    <name evidence="7" type="ORF">B1B_12321</name>
</gene>
<dbReference type="CDD" id="cd17370">
    <property type="entry name" value="MFS_MJ1317_like"/>
    <property type="match status" value="1"/>
</dbReference>
<accession>T1B3Q7</accession>
<feature type="transmembrane region" description="Helical" evidence="6">
    <location>
        <begin position="355"/>
        <end position="376"/>
    </location>
</feature>
<dbReference type="PANTHER" id="PTHR42688:SF1">
    <property type="entry name" value="BLR5212 PROTEIN"/>
    <property type="match status" value="1"/>
</dbReference>
<evidence type="ECO:0000256" key="2">
    <source>
        <dbReference type="ARBA" id="ARBA00022475"/>
    </source>
</evidence>
<evidence type="ECO:0000256" key="5">
    <source>
        <dbReference type="ARBA" id="ARBA00023136"/>
    </source>
</evidence>
<feature type="transmembrane region" description="Helical" evidence="6">
    <location>
        <begin position="209"/>
        <end position="230"/>
    </location>
</feature>
<feature type="transmembrane region" description="Helical" evidence="6">
    <location>
        <begin position="24"/>
        <end position="46"/>
    </location>
</feature>
<dbReference type="InterPro" id="IPR011701">
    <property type="entry name" value="MFS"/>
</dbReference>
<sequence>MGFVVILGIVSLFADANYEGGRSVAGPFLLVLGISPVILGITSGAIEFVQYLGRLVAGQWVDRCGHAWGILILGYVLNLFALPALVFAHQLMGALGLLFLERLGRGIRNPVKNDLLAQAGDELGHGRTFGLYEVLDQTGAVLGPLFVGFWLFRHSLRMTFATLVIPAVLAMLGLWLAHRYRPQYAPVVGSNDGGQPAGTDPVRIRRFRIWAALVAAASGTYIFIGYVLVAHDHWSYAQVAEGFALAMAMDGVGGLFFGMLYDRIGFRSVYAFPVLLAASIALIFWGHVWLLWLGIGLWGLQLGFSETVIPAMFGQIIPHGARTRLFGSLGFLTGLSGLLGVGMMGVLYVLHPLWIPVWSLSLSVIAIFVMMSDGWLEPGKQW</sequence>
<feature type="transmembrane region" description="Helical" evidence="6">
    <location>
        <begin position="325"/>
        <end position="349"/>
    </location>
</feature>
<dbReference type="PANTHER" id="PTHR42688">
    <property type="entry name" value="CONSERVED PROTEIN"/>
    <property type="match status" value="1"/>
</dbReference>
<dbReference type="GO" id="GO:0005886">
    <property type="term" value="C:plasma membrane"/>
    <property type="evidence" value="ECO:0007669"/>
    <property type="project" value="UniProtKB-SubCell"/>
</dbReference>
<evidence type="ECO:0000256" key="3">
    <source>
        <dbReference type="ARBA" id="ARBA00022692"/>
    </source>
</evidence>
<evidence type="ECO:0000256" key="1">
    <source>
        <dbReference type="ARBA" id="ARBA00004651"/>
    </source>
</evidence>
<organism evidence="7">
    <name type="scientific">mine drainage metagenome</name>
    <dbReference type="NCBI Taxonomy" id="410659"/>
    <lineage>
        <taxon>unclassified sequences</taxon>
        <taxon>metagenomes</taxon>
        <taxon>ecological metagenomes</taxon>
    </lineage>
</organism>
<dbReference type="InterPro" id="IPR052425">
    <property type="entry name" value="Uncharacterized_MFS-type"/>
</dbReference>
<name>T1B3Q7_9ZZZZ</name>
<keyword evidence="2" id="KW-1003">Cell membrane</keyword>
<evidence type="ECO:0000256" key="4">
    <source>
        <dbReference type="ARBA" id="ARBA00022989"/>
    </source>
</evidence>
<reference evidence="7" key="1">
    <citation type="submission" date="2013-08" db="EMBL/GenBank/DDBJ databases">
        <authorList>
            <person name="Mendez C."/>
            <person name="Richter M."/>
            <person name="Ferrer M."/>
            <person name="Sanchez J."/>
        </authorList>
    </citation>
    <scope>NUCLEOTIDE SEQUENCE</scope>
</reference>
<feature type="transmembrane region" description="Helical" evidence="6">
    <location>
        <begin position="268"/>
        <end position="285"/>
    </location>
</feature>
<dbReference type="SUPFAM" id="SSF103473">
    <property type="entry name" value="MFS general substrate transporter"/>
    <property type="match status" value="1"/>
</dbReference>
<dbReference type="EMBL" id="AUZY01008069">
    <property type="protein sequence ID" value="EQD47464.1"/>
    <property type="molecule type" value="Genomic_DNA"/>
</dbReference>
<feature type="transmembrane region" description="Helical" evidence="6">
    <location>
        <begin position="158"/>
        <end position="177"/>
    </location>
</feature>
<feature type="transmembrane region" description="Helical" evidence="6">
    <location>
        <begin position="67"/>
        <end position="88"/>
    </location>
</feature>